<dbReference type="PANTHER" id="PTHR22640:SF2">
    <property type="entry name" value="STRUCTURAL MAINTENANCE OF CHROMOSOMES FLEXIBLE HINGE DOMAIN-CONTAINING PROTEIN 1"/>
    <property type="match status" value="1"/>
</dbReference>
<dbReference type="Pfam" id="PF26197">
    <property type="entry name" value="Ig_SMCHD1_5th"/>
    <property type="match status" value="1"/>
</dbReference>
<protein>
    <submittedName>
        <fullName evidence="3">Uncharacterized protein</fullName>
    </submittedName>
</protein>
<organism evidence="3 4">
    <name type="scientific">Littorina saxatilis</name>
    <dbReference type="NCBI Taxonomy" id="31220"/>
    <lineage>
        <taxon>Eukaryota</taxon>
        <taxon>Metazoa</taxon>
        <taxon>Spiralia</taxon>
        <taxon>Lophotrochozoa</taxon>
        <taxon>Mollusca</taxon>
        <taxon>Gastropoda</taxon>
        <taxon>Caenogastropoda</taxon>
        <taxon>Littorinimorpha</taxon>
        <taxon>Littorinoidea</taxon>
        <taxon>Littorinidae</taxon>
        <taxon>Littorina</taxon>
    </lineage>
</organism>
<reference evidence="3 4" key="1">
    <citation type="submission" date="2024-02" db="EMBL/GenBank/DDBJ databases">
        <title>Chromosome-scale genome assembly of the rough periwinkle Littorina saxatilis.</title>
        <authorList>
            <person name="De Jode A."/>
            <person name="Faria R."/>
            <person name="Formenti G."/>
            <person name="Sims Y."/>
            <person name="Smith T.P."/>
            <person name="Tracey A."/>
            <person name="Wood J.M.D."/>
            <person name="Zagrodzka Z.B."/>
            <person name="Johannesson K."/>
            <person name="Butlin R.K."/>
            <person name="Leder E.H."/>
        </authorList>
    </citation>
    <scope>NUCLEOTIDE SEQUENCE [LARGE SCALE GENOMIC DNA]</scope>
    <source>
        <strain evidence="3">Snail1</strain>
        <tissue evidence="3">Muscle</tissue>
    </source>
</reference>
<keyword evidence="4" id="KW-1185">Reference proteome</keyword>
<evidence type="ECO:0000313" key="3">
    <source>
        <dbReference type="EMBL" id="KAK7092155.1"/>
    </source>
</evidence>
<sequence>MLLFPSQNQKGVPSVERKVCVQPSGHATALQVFRQSDDGKPVMIENDTEISATAGEQIRGLTFKLLDEGDQEVSVSEKIAGKVKVNWVPKPSVDLLVKGQLPDIKAPTSTRDTKYCHLSYLDGSAVEIHFSVRAEAGEPARLICQVNGATQAEPGEVMPATISVSLADAYGNLVKIPNSAVKDFQVTSEDLVKKSLKLSVKENVLHIQNVKFDTKRVGVHRLTVSCKDMTETIPFEVTAGPPTALDMPDWDSELPVTVYTEDKLPFPVMAQLMDASGSPSCTPDIRVHITKDPKIKVRWHVALTSYQI</sequence>
<dbReference type="InterPro" id="IPR038892">
    <property type="entry name" value="SMCHD1"/>
</dbReference>
<comment type="caution">
    <text evidence="3">The sequence shown here is derived from an EMBL/GenBank/DDBJ whole genome shotgun (WGS) entry which is preliminary data.</text>
</comment>
<dbReference type="InterPro" id="IPR058615">
    <property type="entry name" value="Ig_SMCHD1_6th"/>
</dbReference>
<dbReference type="Pfam" id="PF26198">
    <property type="entry name" value="Ig_SMCHD1_6th"/>
    <property type="match status" value="1"/>
</dbReference>
<evidence type="ECO:0000259" key="1">
    <source>
        <dbReference type="Pfam" id="PF26197"/>
    </source>
</evidence>
<dbReference type="InterPro" id="IPR058614">
    <property type="entry name" value="Ig_SMCHD1_5th"/>
</dbReference>
<dbReference type="Proteomes" id="UP001374579">
    <property type="component" value="Unassembled WGS sequence"/>
</dbReference>
<gene>
    <name evidence="3" type="ORF">V1264_009750</name>
</gene>
<evidence type="ECO:0000259" key="2">
    <source>
        <dbReference type="Pfam" id="PF26198"/>
    </source>
</evidence>
<dbReference type="PANTHER" id="PTHR22640">
    <property type="entry name" value="STRUCTURAL MAINTENANCE OF CHROMOSOMES FLEXIBLE HINGE DOMAIN-CONTAINING PROTEIN 1"/>
    <property type="match status" value="1"/>
</dbReference>
<dbReference type="GO" id="GO:0006302">
    <property type="term" value="P:double-strand break repair"/>
    <property type="evidence" value="ECO:0007669"/>
    <property type="project" value="InterPro"/>
</dbReference>
<proteinExistence type="predicted"/>
<name>A0AAN9ASV7_9CAEN</name>
<feature type="domain" description="SMCHD1 Ig-like" evidence="1">
    <location>
        <begin position="29"/>
        <end position="133"/>
    </location>
</feature>
<evidence type="ECO:0000313" key="4">
    <source>
        <dbReference type="Proteomes" id="UP001374579"/>
    </source>
</evidence>
<dbReference type="AlphaFoldDB" id="A0AAN9ASV7"/>
<accession>A0AAN9ASV7</accession>
<dbReference type="EMBL" id="JBAMIC010000022">
    <property type="protein sequence ID" value="KAK7092155.1"/>
    <property type="molecule type" value="Genomic_DNA"/>
</dbReference>
<feature type="domain" description="SMCHD1 Ig-like" evidence="2">
    <location>
        <begin position="240"/>
        <end position="301"/>
    </location>
</feature>